<sequence length="73" mass="8714">MNEVILNATHGAEDGTQLLTVLEARQRLRISKWKLYDLMNRRLLEYVHIGSRRFIPVDALRKYVNQIWRESFA</sequence>
<keyword evidence="3" id="KW-1185">Reference proteome</keyword>
<evidence type="ECO:0000259" key="1">
    <source>
        <dbReference type="Pfam" id="PF12728"/>
    </source>
</evidence>
<protein>
    <submittedName>
        <fullName evidence="2">Helix-turn-helix domain-containing protein</fullName>
    </submittedName>
</protein>
<dbReference type="RefSeq" id="WP_060880187.1">
    <property type="nucleotide sequence ID" value="NZ_CP108038.1"/>
</dbReference>
<dbReference type="Pfam" id="PF12728">
    <property type="entry name" value="HTH_17"/>
    <property type="match status" value="1"/>
</dbReference>
<evidence type="ECO:0000313" key="2">
    <source>
        <dbReference type="EMBL" id="WUN90926.1"/>
    </source>
</evidence>
<reference evidence="2" key="1">
    <citation type="submission" date="2022-10" db="EMBL/GenBank/DDBJ databases">
        <title>The complete genomes of actinobacterial strains from the NBC collection.</title>
        <authorList>
            <person name="Joergensen T.S."/>
            <person name="Alvarez Arevalo M."/>
            <person name="Sterndorff E.B."/>
            <person name="Faurdal D."/>
            <person name="Vuksanovic O."/>
            <person name="Mourched A.-S."/>
            <person name="Charusanti P."/>
            <person name="Shaw S."/>
            <person name="Blin K."/>
            <person name="Weber T."/>
        </authorList>
    </citation>
    <scope>NUCLEOTIDE SEQUENCE</scope>
    <source>
        <strain evidence="2">NBC_00302</strain>
    </source>
</reference>
<dbReference type="InterPro" id="IPR041657">
    <property type="entry name" value="HTH_17"/>
</dbReference>
<dbReference type="EMBL" id="CP108038">
    <property type="protein sequence ID" value="WUN90926.1"/>
    <property type="molecule type" value="Genomic_DNA"/>
</dbReference>
<dbReference type="Proteomes" id="UP001432071">
    <property type="component" value="Chromosome"/>
</dbReference>
<feature type="domain" description="Helix-turn-helix" evidence="1">
    <location>
        <begin position="18"/>
        <end position="66"/>
    </location>
</feature>
<dbReference type="GeneID" id="93766272"/>
<gene>
    <name evidence="2" type="ORF">OHT53_34840</name>
</gene>
<proteinExistence type="predicted"/>
<accession>A0ABZ1R7G0</accession>
<evidence type="ECO:0000313" key="3">
    <source>
        <dbReference type="Proteomes" id="UP001432071"/>
    </source>
</evidence>
<name>A0ABZ1R7G0_9ACTN</name>
<organism evidence="2 3">
    <name type="scientific">Streptomyces bobili</name>
    <dbReference type="NCBI Taxonomy" id="67280"/>
    <lineage>
        <taxon>Bacteria</taxon>
        <taxon>Bacillati</taxon>
        <taxon>Actinomycetota</taxon>
        <taxon>Actinomycetes</taxon>
        <taxon>Kitasatosporales</taxon>
        <taxon>Streptomycetaceae</taxon>
        <taxon>Streptomyces</taxon>
    </lineage>
</organism>